<feature type="region of interest" description="Disordered" evidence="1">
    <location>
        <begin position="395"/>
        <end position="475"/>
    </location>
</feature>
<reference evidence="2 3" key="1">
    <citation type="submission" date="2024-02" db="EMBL/GenBank/DDBJ databases">
        <title>A draft genome for the cacao thread blight pathogen Marasmius crinis-equi.</title>
        <authorList>
            <person name="Cohen S.P."/>
            <person name="Baruah I.K."/>
            <person name="Amoako-Attah I."/>
            <person name="Bukari Y."/>
            <person name="Meinhardt L.W."/>
            <person name="Bailey B.A."/>
        </authorList>
    </citation>
    <scope>NUCLEOTIDE SEQUENCE [LARGE SCALE GENOMIC DNA]</scope>
    <source>
        <strain evidence="2 3">GH-76</strain>
    </source>
</reference>
<feature type="region of interest" description="Disordered" evidence="1">
    <location>
        <begin position="150"/>
        <end position="190"/>
    </location>
</feature>
<protein>
    <submittedName>
        <fullName evidence="2">Uncharacterized protein</fullName>
    </submittedName>
</protein>
<evidence type="ECO:0000313" key="2">
    <source>
        <dbReference type="EMBL" id="KAL0567730.1"/>
    </source>
</evidence>
<sequence>MPSSDLRLCHLHPDCTGGDHCANNAGIALANSGDPMQNIPVDRVSVRFNTLDKIATFAIGLRFAPDAILAIMCEDYEEHGVEFIRGDDPDDLILKRTDFPEIDCGCDEKLYVWDSRAAACILSAVDAFINAIRQRDNTVIAWLNTGWSVEPPEDHEGISDAPSTPGTSGADDSQDHPQAPSATGCHPELSFGNMPGEHPDAFALRALSSLRFANLASFEELQICTKGRPHKLCVSVTTTGTRSLGEQYFTCPDRHCTADQLSPPRSLEPDERELVVHLWHLFVQYFKAHNQHSAVIESSNSGRADCFLFWMSYALYLHRKDKFTEALEDAKDQLRRYYYRQNKAEITKAEKRRLKSVFKLPPFPDANIHSPPPAGPIVAVPVTNANKSPRKRLSIAEGEHKEAPPAKRQSLEASSPGHQECGARVGTPNRRTTIPRMPTSARSTPTTVKKVSSPRVTAMTPLTGDTSGFTGKGKAREVINIDE</sequence>
<evidence type="ECO:0000313" key="3">
    <source>
        <dbReference type="Proteomes" id="UP001465976"/>
    </source>
</evidence>
<dbReference type="Proteomes" id="UP001465976">
    <property type="component" value="Unassembled WGS sequence"/>
</dbReference>
<feature type="compositionally biased region" description="Polar residues" evidence="1">
    <location>
        <begin position="440"/>
        <end position="450"/>
    </location>
</feature>
<comment type="caution">
    <text evidence="2">The sequence shown here is derived from an EMBL/GenBank/DDBJ whole genome shotgun (WGS) entry which is preliminary data.</text>
</comment>
<name>A0ABR3EXS7_9AGAR</name>
<organism evidence="2 3">
    <name type="scientific">Marasmius crinis-equi</name>
    <dbReference type="NCBI Taxonomy" id="585013"/>
    <lineage>
        <taxon>Eukaryota</taxon>
        <taxon>Fungi</taxon>
        <taxon>Dikarya</taxon>
        <taxon>Basidiomycota</taxon>
        <taxon>Agaricomycotina</taxon>
        <taxon>Agaricomycetes</taxon>
        <taxon>Agaricomycetidae</taxon>
        <taxon>Agaricales</taxon>
        <taxon>Marasmiineae</taxon>
        <taxon>Marasmiaceae</taxon>
        <taxon>Marasmius</taxon>
    </lineage>
</organism>
<evidence type="ECO:0000256" key="1">
    <source>
        <dbReference type="SAM" id="MobiDB-lite"/>
    </source>
</evidence>
<keyword evidence="3" id="KW-1185">Reference proteome</keyword>
<feature type="compositionally biased region" description="Polar residues" evidence="1">
    <location>
        <begin position="161"/>
        <end position="171"/>
    </location>
</feature>
<accession>A0ABR3EXS7</accession>
<gene>
    <name evidence="2" type="ORF">V5O48_014265</name>
</gene>
<proteinExistence type="predicted"/>
<dbReference type="EMBL" id="JBAHYK010001514">
    <property type="protein sequence ID" value="KAL0567730.1"/>
    <property type="molecule type" value="Genomic_DNA"/>
</dbReference>